<name>A0A1G7HGX2_9EURY</name>
<proteinExistence type="predicted"/>
<reference evidence="2" key="1">
    <citation type="submission" date="2016-10" db="EMBL/GenBank/DDBJ databases">
        <authorList>
            <person name="Varghese N."/>
            <person name="Submissions S."/>
        </authorList>
    </citation>
    <scope>NUCLEOTIDE SEQUENCE [LARGE SCALE GENOMIC DNA]</scope>
    <source>
        <strain evidence="2">IBRC-M 10760</strain>
    </source>
</reference>
<protein>
    <submittedName>
        <fullName evidence="1">Polysaccharide deacetylase</fullName>
    </submittedName>
</protein>
<dbReference type="Gene3D" id="3.20.20.370">
    <property type="entry name" value="Glycoside hydrolase/deacetylase"/>
    <property type="match status" value="1"/>
</dbReference>
<dbReference type="AlphaFoldDB" id="A0A1G7HGX2"/>
<keyword evidence="2" id="KW-1185">Reference proteome</keyword>
<organism evidence="1 2">
    <name type="scientific">Halorientalis regularis</name>
    <dbReference type="NCBI Taxonomy" id="660518"/>
    <lineage>
        <taxon>Archaea</taxon>
        <taxon>Methanobacteriati</taxon>
        <taxon>Methanobacteriota</taxon>
        <taxon>Stenosarchaea group</taxon>
        <taxon>Halobacteria</taxon>
        <taxon>Halobacteriales</taxon>
        <taxon>Haloarculaceae</taxon>
        <taxon>Halorientalis</taxon>
    </lineage>
</organism>
<dbReference type="STRING" id="660518.SAMN05216218_10315"/>
<dbReference type="OrthoDB" id="10436at2157"/>
<dbReference type="Proteomes" id="UP000199076">
    <property type="component" value="Unassembled WGS sequence"/>
</dbReference>
<evidence type="ECO:0000313" key="1">
    <source>
        <dbReference type="EMBL" id="SDE99563.1"/>
    </source>
</evidence>
<evidence type="ECO:0000313" key="2">
    <source>
        <dbReference type="Proteomes" id="UP000199076"/>
    </source>
</evidence>
<dbReference type="RefSeq" id="WP_092688456.1">
    <property type="nucleotide sequence ID" value="NZ_FNBK01000003.1"/>
</dbReference>
<dbReference type="SUPFAM" id="SSF88713">
    <property type="entry name" value="Glycoside hydrolase/deacetylase"/>
    <property type="match status" value="1"/>
</dbReference>
<dbReference type="InterPro" id="IPR011330">
    <property type="entry name" value="Glyco_hydro/deAcase_b/a-brl"/>
</dbReference>
<sequence>MTATVTFSIEVELGWGFHDIPVGDDLLTDDGKRERGTLNRLLDNLDETSIPFTFDVVGHLCLAACSGTHDGPHPAGWFESDPGSTGDRHPRYYAPEMVTEIKDRPTDHEVCTHTFSHSVRTDDRDELDWELDRVAELDPGQLSSFVAPRHSDTDYRTLADHGIEVIRVPAQHPGSTRARKLNTASRALPWQAPPIRDPSVVNDIVETYSSFEPSLTSPLLPNGARSAPLPFRFMPVGTRQRHQLRYLRRGVKRAIEHDSAVHYWTHLYNLANSEQFGPVVSFLEWLAEKRSETNVRIATMSELAGLVR</sequence>
<accession>A0A1G7HGX2</accession>
<dbReference type="EMBL" id="FNBK01000003">
    <property type="protein sequence ID" value="SDE99563.1"/>
    <property type="molecule type" value="Genomic_DNA"/>
</dbReference>
<dbReference type="GO" id="GO:0005975">
    <property type="term" value="P:carbohydrate metabolic process"/>
    <property type="evidence" value="ECO:0007669"/>
    <property type="project" value="InterPro"/>
</dbReference>
<gene>
    <name evidence="1" type="ORF">SAMN05216218_10315</name>
</gene>